<proteinExistence type="predicted"/>
<keyword evidence="6" id="KW-1185">Reference proteome</keyword>
<keyword evidence="3" id="KW-0732">Signal</keyword>
<dbReference type="Pfam" id="PF13416">
    <property type="entry name" value="SBP_bac_8"/>
    <property type="match status" value="1"/>
</dbReference>
<dbReference type="PRINTS" id="PR00909">
    <property type="entry name" value="SPERMDNBNDNG"/>
</dbReference>
<reference evidence="5 6" key="2">
    <citation type="journal article" date="2021" name="Int. J. Syst. Evol. Microbiol.">
        <title>Isolation and Polyphasic Characterization of Desulfuromonas versatilis sp. Nov., an Electrogenic Bacteria Capable of Versatile Metabolism Isolated from a Graphene Oxide-Reducing Enrichment Culture.</title>
        <authorList>
            <person name="Xie L."/>
            <person name="Yoshida N."/>
            <person name="Ishii S."/>
            <person name="Meng L."/>
        </authorList>
    </citation>
    <scope>NUCLEOTIDE SEQUENCE [LARGE SCALE GENOMIC DNA]</scope>
    <source>
        <strain evidence="5 6">NIT-T3</strain>
    </source>
</reference>
<dbReference type="RefSeq" id="WP_221250788.1">
    <property type="nucleotide sequence ID" value="NZ_AP024355.1"/>
</dbReference>
<dbReference type="Proteomes" id="UP001319827">
    <property type="component" value="Chromosome"/>
</dbReference>
<evidence type="ECO:0000313" key="5">
    <source>
        <dbReference type="EMBL" id="BCR03307.1"/>
    </source>
</evidence>
<organism evidence="5 6">
    <name type="scientific">Desulfuromonas versatilis</name>
    <dbReference type="NCBI Taxonomy" id="2802975"/>
    <lineage>
        <taxon>Bacteria</taxon>
        <taxon>Pseudomonadati</taxon>
        <taxon>Thermodesulfobacteriota</taxon>
        <taxon>Desulfuromonadia</taxon>
        <taxon>Desulfuromonadales</taxon>
        <taxon>Desulfuromonadaceae</taxon>
        <taxon>Desulfuromonas</taxon>
    </lineage>
</organism>
<dbReference type="PIRSF" id="PIRSF019574">
    <property type="entry name" value="Periplasmic_polyamine_BP"/>
    <property type="match status" value="1"/>
</dbReference>
<dbReference type="PANTHER" id="PTHR30222:SF17">
    <property type="entry name" value="SPERMIDINE_PUTRESCINE-BINDING PERIPLASMIC PROTEIN"/>
    <property type="match status" value="1"/>
</dbReference>
<accession>A0ABN6DU96</accession>
<evidence type="ECO:0000256" key="4">
    <source>
        <dbReference type="ARBA" id="ARBA00022764"/>
    </source>
</evidence>
<reference evidence="5 6" key="1">
    <citation type="journal article" date="2016" name="C (Basel)">
        <title>Selective Growth of and Electricity Production by Marine Exoelectrogenic Bacteria in Self-Aggregated Hydrogel of Microbially Reduced Graphene Oxide.</title>
        <authorList>
            <person name="Yoshida N."/>
            <person name="Goto Y."/>
            <person name="Miyata Y."/>
        </authorList>
    </citation>
    <scope>NUCLEOTIDE SEQUENCE [LARGE SCALE GENOMIC DNA]</scope>
    <source>
        <strain evidence="5 6">NIT-T3</strain>
    </source>
</reference>
<evidence type="ECO:0000256" key="2">
    <source>
        <dbReference type="ARBA" id="ARBA00022448"/>
    </source>
</evidence>
<sequence>MGKWLNRALRILLLAVYLVVAGKSAALAQKQEPVVDELVLLNWSDYMDPELLEEFQASTGAKVTQVYFETDEMRDDMLLGTNGAGYDLVVANGPGLTNYIRRGWLAPLTLREVPNLRHIETRWLEAFPEARGHAVPLFWGTTGIAYRKDLVSAPVTSWRQLFQPEEALRGKIVMIKSSADTIGMALKCLGYSANSTDPAQLAEVERLLKGQKPFVQTYSYVSLTEESSLVSGTTWMAMMYSGDALMLKDIDEQIAYVVPEEGGNLWVDYLGVMASSSKKELAARFINFLHEPKNMARLAQYVHYAPPNRAAQSLLPKEFLDDPVVYPPQETIGKSEFYQQLPPRTVKERNRIFSEILR</sequence>
<keyword evidence="4" id="KW-0574">Periplasm</keyword>
<gene>
    <name evidence="5" type="primary">potD</name>
    <name evidence="5" type="ORF">DESUT3_03760</name>
</gene>
<comment type="subcellular location">
    <subcellularLocation>
        <location evidence="1">Periplasm</location>
    </subcellularLocation>
</comment>
<dbReference type="PANTHER" id="PTHR30222">
    <property type="entry name" value="SPERMIDINE/PUTRESCINE-BINDING PERIPLASMIC PROTEIN"/>
    <property type="match status" value="1"/>
</dbReference>
<dbReference type="EMBL" id="AP024355">
    <property type="protein sequence ID" value="BCR03307.1"/>
    <property type="molecule type" value="Genomic_DNA"/>
</dbReference>
<dbReference type="CDD" id="cd13590">
    <property type="entry name" value="PBP2_PotD_PotF_like"/>
    <property type="match status" value="1"/>
</dbReference>
<evidence type="ECO:0000256" key="3">
    <source>
        <dbReference type="ARBA" id="ARBA00022729"/>
    </source>
</evidence>
<dbReference type="Gene3D" id="3.40.190.10">
    <property type="entry name" value="Periplasmic binding protein-like II"/>
    <property type="match status" value="2"/>
</dbReference>
<protein>
    <submittedName>
        <fullName evidence="5">Spermidine/putrescine ABC transporter substrate-binding protein</fullName>
    </submittedName>
</protein>
<keyword evidence="2" id="KW-0813">Transport</keyword>
<name>A0ABN6DU96_9BACT</name>
<evidence type="ECO:0000313" key="6">
    <source>
        <dbReference type="Proteomes" id="UP001319827"/>
    </source>
</evidence>
<dbReference type="InterPro" id="IPR001188">
    <property type="entry name" value="Sperm_putr-bd"/>
</dbReference>
<dbReference type="SUPFAM" id="SSF53850">
    <property type="entry name" value="Periplasmic binding protein-like II"/>
    <property type="match status" value="1"/>
</dbReference>
<dbReference type="InterPro" id="IPR006059">
    <property type="entry name" value="SBP"/>
</dbReference>
<evidence type="ECO:0000256" key="1">
    <source>
        <dbReference type="ARBA" id="ARBA00004418"/>
    </source>
</evidence>